<keyword evidence="2" id="KW-1185">Reference proteome</keyword>
<gene>
    <name evidence="1" type="ORF">N656DRAFT_575116</name>
</gene>
<organism evidence="1 2">
    <name type="scientific">Canariomyces notabilis</name>
    <dbReference type="NCBI Taxonomy" id="2074819"/>
    <lineage>
        <taxon>Eukaryota</taxon>
        <taxon>Fungi</taxon>
        <taxon>Dikarya</taxon>
        <taxon>Ascomycota</taxon>
        <taxon>Pezizomycotina</taxon>
        <taxon>Sordariomycetes</taxon>
        <taxon>Sordariomycetidae</taxon>
        <taxon>Sordariales</taxon>
        <taxon>Chaetomiaceae</taxon>
        <taxon>Canariomyces</taxon>
    </lineage>
</organism>
<protein>
    <submittedName>
        <fullName evidence="1">Uncharacterized protein</fullName>
    </submittedName>
</protein>
<dbReference type="Proteomes" id="UP001302812">
    <property type="component" value="Unassembled WGS sequence"/>
</dbReference>
<name>A0AAN6TGV7_9PEZI</name>
<reference evidence="1" key="2">
    <citation type="submission" date="2023-05" db="EMBL/GenBank/DDBJ databases">
        <authorList>
            <consortium name="Lawrence Berkeley National Laboratory"/>
            <person name="Steindorff A."/>
            <person name="Hensen N."/>
            <person name="Bonometti L."/>
            <person name="Westerberg I."/>
            <person name="Brannstrom I.O."/>
            <person name="Guillou S."/>
            <person name="Cros-Aarteil S."/>
            <person name="Calhoun S."/>
            <person name="Haridas S."/>
            <person name="Kuo A."/>
            <person name="Mondo S."/>
            <person name="Pangilinan J."/>
            <person name="Riley R."/>
            <person name="Labutti K."/>
            <person name="Andreopoulos B."/>
            <person name="Lipzen A."/>
            <person name="Chen C."/>
            <person name="Yanf M."/>
            <person name="Daum C."/>
            <person name="Ng V."/>
            <person name="Clum A."/>
            <person name="Ohm R."/>
            <person name="Martin F."/>
            <person name="Silar P."/>
            <person name="Natvig D."/>
            <person name="Lalanne C."/>
            <person name="Gautier V."/>
            <person name="Ament-Velasquez S.L."/>
            <person name="Kruys A."/>
            <person name="Hutchinson M.I."/>
            <person name="Powell A.J."/>
            <person name="Barry K."/>
            <person name="Miller A.N."/>
            <person name="Grigoriev I.V."/>
            <person name="Debuchy R."/>
            <person name="Gladieux P."/>
            <person name="Thoren M.H."/>
            <person name="Johannesson H."/>
        </authorList>
    </citation>
    <scope>NUCLEOTIDE SEQUENCE</scope>
    <source>
        <strain evidence="1">CBS 508.74</strain>
    </source>
</reference>
<sequence length="149" mass="16676">MPSSSEPSGARQPHGTPKILVVCSTAHYTCKFLLIEVDSLTSAEARVRSPMLIVSARIKPSWYSGPVRPPTRSMCRKESRCSTLVPIQSSPCRIRYGGWDKTSWPSQRSAASPPRSTHLGVKSIGQYQHVTYIYYWPFLVSLGGRHSRR</sequence>
<dbReference type="AlphaFoldDB" id="A0AAN6TGV7"/>
<reference evidence="1" key="1">
    <citation type="journal article" date="2023" name="Mol. Phylogenet. Evol.">
        <title>Genome-scale phylogeny and comparative genomics of the fungal order Sordariales.</title>
        <authorList>
            <person name="Hensen N."/>
            <person name="Bonometti L."/>
            <person name="Westerberg I."/>
            <person name="Brannstrom I.O."/>
            <person name="Guillou S."/>
            <person name="Cros-Aarteil S."/>
            <person name="Calhoun S."/>
            <person name="Haridas S."/>
            <person name="Kuo A."/>
            <person name="Mondo S."/>
            <person name="Pangilinan J."/>
            <person name="Riley R."/>
            <person name="LaButti K."/>
            <person name="Andreopoulos B."/>
            <person name="Lipzen A."/>
            <person name="Chen C."/>
            <person name="Yan M."/>
            <person name="Daum C."/>
            <person name="Ng V."/>
            <person name="Clum A."/>
            <person name="Steindorff A."/>
            <person name="Ohm R.A."/>
            <person name="Martin F."/>
            <person name="Silar P."/>
            <person name="Natvig D.O."/>
            <person name="Lalanne C."/>
            <person name="Gautier V."/>
            <person name="Ament-Velasquez S.L."/>
            <person name="Kruys A."/>
            <person name="Hutchinson M.I."/>
            <person name="Powell A.J."/>
            <person name="Barry K."/>
            <person name="Miller A.N."/>
            <person name="Grigoriev I.V."/>
            <person name="Debuchy R."/>
            <person name="Gladieux P."/>
            <person name="Hiltunen Thoren M."/>
            <person name="Johannesson H."/>
        </authorList>
    </citation>
    <scope>NUCLEOTIDE SEQUENCE</scope>
    <source>
        <strain evidence="1">CBS 508.74</strain>
    </source>
</reference>
<evidence type="ECO:0000313" key="1">
    <source>
        <dbReference type="EMBL" id="KAK4114163.1"/>
    </source>
</evidence>
<proteinExistence type="predicted"/>
<accession>A0AAN6TGV7</accession>
<dbReference type="RefSeq" id="XP_064671733.1">
    <property type="nucleotide sequence ID" value="XM_064810147.1"/>
</dbReference>
<evidence type="ECO:0000313" key="2">
    <source>
        <dbReference type="Proteomes" id="UP001302812"/>
    </source>
</evidence>
<dbReference type="GeneID" id="89934272"/>
<comment type="caution">
    <text evidence="1">The sequence shown here is derived from an EMBL/GenBank/DDBJ whole genome shotgun (WGS) entry which is preliminary data.</text>
</comment>
<dbReference type="EMBL" id="MU853337">
    <property type="protein sequence ID" value="KAK4114163.1"/>
    <property type="molecule type" value="Genomic_DNA"/>
</dbReference>